<feature type="compositionally biased region" description="Basic and acidic residues" evidence="8">
    <location>
        <begin position="244"/>
        <end position="253"/>
    </location>
</feature>
<keyword evidence="4" id="KW-0256">Endoplasmic reticulum</keyword>
<dbReference type="InterPro" id="IPR042101">
    <property type="entry name" value="SRP54_N_sf"/>
</dbReference>
<dbReference type="SUPFAM" id="SSF47364">
    <property type="entry name" value="Domain of the SRP/SRP receptor G-proteins"/>
    <property type="match status" value="1"/>
</dbReference>
<evidence type="ECO:0000256" key="5">
    <source>
        <dbReference type="ARBA" id="ARBA00023134"/>
    </source>
</evidence>
<evidence type="ECO:0000256" key="8">
    <source>
        <dbReference type="SAM" id="MobiDB-lite"/>
    </source>
</evidence>
<dbReference type="Gene3D" id="1.20.120.140">
    <property type="entry name" value="Signal recognition particle SRP54, nucleotide-binding domain"/>
    <property type="match status" value="1"/>
</dbReference>
<feature type="compositionally biased region" description="Acidic residues" evidence="8">
    <location>
        <begin position="283"/>
        <end position="297"/>
    </location>
</feature>
<evidence type="ECO:0000256" key="2">
    <source>
        <dbReference type="ARBA" id="ARBA00008531"/>
    </source>
</evidence>
<dbReference type="Gene3D" id="3.30.450.60">
    <property type="match status" value="1"/>
</dbReference>
<evidence type="ECO:0000256" key="4">
    <source>
        <dbReference type="ARBA" id="ARBA00022824"/>
    </source>
</evidence>
<feature type="compositionally biased region" description="Basic and acidic residues" evidence="8">
    <location>
        <begin position="223"/>
        <end position="237"/>
    </location>
</feature>
<keyword evidence="3" id="KW-0547">Nucleotide-binding</keyword>
<dbReference type="SMART" id="SM00962">
    <property type="entry name" value="SRP54"/>
    <property type="match status" value="1"/>
</dbReference>
<dbReference type="GO" id="GO:0005525">
    <property type="term" value="F:GTP binding"/>
    <property type="evidence" value="ECO:0007669"/>
    <property type="project" value="UniProtKB-KW"/>
</dbReference>
<protein>
    <recommendedName>
        <fullName evidence="9">SRP54-type proteins GTP-binding domain-containing protein</fullName>
    </recommendedName>
</protein>
<feature type="region of interest" description="Disordered" evidence="8">
    <location>
        <begin position="136"/>
        <end position="253"/>
    </location>
</feature>
<dbReference type="GO" id="GO:0006886">
    <property type="term" value="P:intracellular protein transport"/>
    <property type="evidence" value="ECO:0007669"/>
    <property type="project" value="InterPro"/>
</dbReference>
<reference evidence="10 11" key="1">
    <citation type="journal article" date="2021" name="Nat. Plants">
        <title>The Taxus genome provides insights into paclitaxel biosynthesis.</title>
        <authorList>
            <person name="Xiong X."/>
            <person name="Gou J."/>
            <person name="Liao Q."/>
            <person name="Li Y."/>
            <person name="Zhou Q."/>
            <person name="Bi G."/>
            <person name="Li C."/>
            <person name="Du R."/>
            <person name="Wang X."/>
            <person name="Sun T."/>
            <person name="Guo L."/>
            <person name="Liang H."/>
            <person name="Lu P."/>
            <person name="Wu Y."/>
            <person name="Zhang Z."/>
            <person name="Ro D.K."/>
            <person name="Shang Y."/>
            <person name="Huang S."/>
            <person name="Yan J."/>
        </authorList>
    </citation>
    <scope>NUCLEOTIDE SEQUENCE [LARGE SCALE GENOMIC DNA]</scope>
    <source>
        <strain evidence="10">Ta-2019</strain>
    </source>
</reference>
<dbReference type="AlphaFoldDB" id="A0AA38L9M3"/>
<name>A0AA38L9M3_TAXCH</name>
<keyword evidence="5" id="KW-0342">GTP-binding</keyword>
<evidence type="ECO:0000256" key="3">
    <source>
        <dbReference type="ARBA" id="ARBA00022741"/>
    </source>
</evidence>
<dbReference type="GO" id="GO:0003924">
    <property type="term" value="F:GTPase activity"/>
    <property type="evidence" value="ECO:0007669"/>
    <property type="project" value="InterPro"/>
</dbReference>
<comment type="similarity">
    <text evidence="2">Belongs to the GTP-binding SRP family.</text>
</comment>
<evidence type="ECO:0000256" key="6">
    <source>
        <dbReference type="ARBA" id="ARBA00023136"/>
    </source>
</evidence>
<feature type="compositionally biased region" description="Polar residues" evidence="8">
    <location>
        <begin position="143"/>
        <end position="153"/>
    </location>
</feature>
<dbReference type="Pfam" id="PF02881">
    <property type="entry name" value="SRP54_N"/>
    <property type="match status" value="1"/>
</dbReference>
<comment type="subcellular location">
    <subcellularLocation>
        <location evidence="1">Endoplasmic reticulum membrane</location>
        <topology evidence="1">Peripheral membrane protein</topology>
        <orientation evidence="1">Cytoplasmic side</orientation>
    </subcellularLocation>
</comment>
<keyword evidence="11" id="KW-1185">Reference proteome</keyword>
<dbReference type="PANTHER" id="PTHR43134:SF1">
    <property type="entry name" value="SIGNAL RECOGNITION PARTICLE RECEPTOR SUBUNIT ALPHA"/>
    <property type="match status" value="1"/>
</dbReference>
<dbReference type="SUPFAM" id="SSF52540">
    <property type="entry name" value="P-loop containing nucleoside triphosphate hydrolases"/>
    <property type="match status" value="1"/>
</dbReference>
<sequence>MLEQLLIFTRGGLILWTCRELGNALKGSPIDALIRSCLLEERSADASYQYDALGASYTLKWNFHNELGLVFVAVYQRMLHLLYVDELLAMVKREFVEIYNPKRMIYMDFDDTFRQLLKECEARAEEMKKMKQLNNLVEIPTKRQGQTANQKAGSQVKGGKSSNRSQSKGGADDEDGKKSSKKLLPNGHTNGEIKKHENGDVETTTDTAFDVNKLQKLRAKTGKKNETAKAPKEEPGKKKPKKNRVWDDKPQDVKLDFTDPIKEKGEENIVVMGDQGKSMMDKDEYESSESEMEEEEDAKGRSDSAPKKKGWFSSIFQSVSGNSILERSDLVPALKALKDRLMTKNVAEEIAEKLCESVAASLEGKKLGSFTRVSSTVQTAMEEALLRILTPKRSIDILRDVHVAKEQGKTYVIVFVGVNGVGKSTNLAKVAYWLLRHNVSVMMAACDTFRSGAVEQLRTHARRLQIPIFEKGYEKDPAMVAKEAIQEANRNKVDVVLVDTAGRMQDNEPLMRALSKLINVNSPDLVLFVGEALVGNDAVDQLTKFDQKLADLSTSPNARLIDGILLTKFDTIDDKVGAALSMVYISGSPVMFVGCGQSYTDLKKLNVKSIVKTLL</sequence>
<dbReference type="InterPro" id="IPR007222">
    <property type="entry name" value="Sig_recog_particle_rcpt_asu_N"/>
</dbReference>
<comment type="caution">
    <text evidence="10">The sequence shown here is derived from an EMBL/GenBank/DDBJ whole genome shotgun (WGS) entry which is preliminary data.</text>
</comment>
<dbReference type="GO" id="GO:0006614">
    <property type="term" value="P:SRP-dependent cotranslational protein targeting to membrane"/>
    <property type="evidence" value="ECO:0007669"/>
    <property type="project" value="InterPro"/>
</dbReference>
<evidence type="ECO:0000256" key="7">
    <source>
        <dbReference type="ARBA" id="ARBA00023170"/>
    </source>
</evidence>
<evidence type="ECO:0000313" key="10">
    <source>
        <dbReference type="EMBL" id="KAH9313295.1"/>
    </source>
</evidence>
<dbReference type="PANTHER" id="PTHR43134">
    <property type="entry name" value="SIGNAL RECOGNITION PARTICLE RECEPTOR SUBUNIT ALPHA"/>
    <property type="match status" value="1"/>
</dbReference>
<dbReference type="EMBL" id="JAHRHJ020000006">
    <property type="protein sequence ID" value="KAH9313295.1"/>
    <property type="molecule type" value="Genomic_DNA"/>
</dbReference>
<evidence type="ECO:0000313" key="11">
    <source>
        <dbReference type="Proteomes" id="UP000824469"/>
    </source>
</evidence>
<dbReference type="SUPFAM" id="SSF64356">
    <property type="entry name" value="SNARE-like"/>
    <property type="match status" value="1"/>
</dbReference>
<feature type="domain" description="SRP54-type proteins GTP-binding" evidence="9">
    <location>
        <begin position="589"/>
        <end position="602"/>
    </location>
</feature>
<dbReference type="InterPro" id="IPR000897">
    <property type="entry name" value="SRP54_GTPase_dom"/>
</dbReference>
<dbReference type="InterPro" id="IPR003593">
    <property type="entry name" value="AAA+_ATPase"/>
</dbReference>
<dbReference type="GO" id="GO:0005785">
    <property type="term" value="C:signal recognition particle receptor complex"/>
    <property type="evidence" value="ECO:0007669"/>
    <property type="project" value="InterPro"/>
</dbReference>
<accession>A0AA38L9M3</accession>
<dbReference type="FunFam" id="3.40.50.300:FF:000188">
    <property type="entry name" value="signal recognition particle receptor subunit alpha"/>
    <property type="match status" value="1"/>
</dbReference>
<dbReference type="CDD" id="cd14826">
    <property type="entry name" value="SR_alpha_SRX"/>
    <property type="match status" value="1"/>
</dbReference>
<dbReference type="Pfam" id="PF04086">
    <property type="entry name" value="SRP-alpha_N"/>
    <property type="match status" value="1"/>
</dbReference>
<dbReference type="GO" id="GO:0005047">
    <property type="term" value="F:signal recognition particle binding"/>
    <property type="evidence" value="ECO:0007669"/>
    <property type="project" value="InterPro"/>
</dbReference>
<keyword evidence="7" id="KW-0675">Receptor</keyword>
<dbReference type="FunFam" id="3.30.450.60:FF:000016">
    <property type="entry name" value="Signal recognition particle receptor subunit alpha"/>
    <property type="match status" value="1"/>
</dbReference>
<dbReference type="CDD" id="cd17876">
    <property type="entry name" value="SRalpha_C"/>
    <property type="match status" value="1"/>
</dbReference>
<evidence type="ECO:0000259" key="9">
    <source>
        <dbReference type="PROSITE" id="PS00300"/>
    </source>
</evidence>
<dbReference type="FunFam" id="1.20.120.140:FF:000007">
    <property type="entry name" value="Signal recognition particle receptor subunit alpha"/>
    <property type="match status" value="1"/>
</dbReference>
<dbReference type="InterPro" id="IPR036225">
    <property type="entry name" value="SRP/SRP_N"/>
</dbReference>
<dbReference type="OMA" id="HLGWIDK"/>
<dbReference type="InterPro" id="IPR013822">
    <property type="entry name" value="Signal_recog_particl_SRP54_hlx"/>
</dbReference>
<dbReference type="InterPro" id="IPR011012">
    <property type="entry name" value="Longin-like_dom_sf"/>
</dbReference>
<dbReference type="Proteomes" id="UP000824469">
    <property type="component" value="Unassembled WGS sequence"/>
</dbReference>
<organism evidence="10 11">
    <name type="scientific">Taxus chinensis</name>
    <name type="common">Chinese yew</name>
    <name type="synonym">Taxus wallichiana var. chinensis</name>
    <dbReference type="NCBI Taxonomy" id="29808"/>
    <lineage>
        <taxon>Eukaryota</taxon>
        <taxon>Viridiplantae</taxon>
        <taxon>Streptophyta</taxon>
        <taxon>Embryophyta</taxon>
        <taxon>Tracheophyta</taxon>
        <taxon>Spermatophyta</taxon>
        <taxon>Pinopsida</taxon>
        <taxon>Pinidae</taxon>
        <taxon>Conifers II</taxon>
        <taxon>Cupressales</taxon>
        <taxon>Taxaceae</taxon>
        <taxon>Taxus</taxon>
    </lineage>
</organism>
<gene>
    <name evidence="10" type="ORF">KI387_028330</name>
</gene>
<proteinExistence type="inferred from homology"/>
<feature type="region of interest" description="Disordered" evidence="8">
    <location>
        <begin position="275"/>
        <end position="307"/>
    </location>
</feature>
<evidence type="ECO:0000256" key="1">
    <source>
        <dbReference type="ARBA" id="ARBA00004397"/>
    </source>
</evidence>
<dbReference type="SMART" id="SM00963">
    <property type="entry name" value="SRP54_N"/>
    <property type="match status" value="1"/>
</dbReference>
<dbReference type="PROSITE" id="PS00300">
    <property type="entry name" value="SRP54"/>
    <property type="match status" value="1"/>
</dbReference>
<dbReference type="SMART" id="SM00382">
    <property type="entry name" value="AAA"/>
    <property type="match status" value="1"/>
</dbReference>
<dbReference type="InterPro" id="IPR027417">
    <property type="entry name" value="P-loop_NTPase"/>
</dbReference>
<dbReference type="Pfam" id="PF00448">
    <property type="entry name" value="SRP54"/>
    <property type="match status" value="1"/>
</dbReference>
<dbReference type="Gene3D" id="3.40.50.300">
    <property type="entry name" value="P-loop containing nucleotide triphosphate hydrolases"/>
    <property type="match status" value="1"/>
</dbReference>
<keyword evidence="6" id="KW-0472">Membrane</keyword>
<feature type="non-terminal residue" evidence="10">
    <location>
        <position position="615"/>
    </location>
</feature>